<evidence type="ECO:0000256" key="2">
    <source>
        <dbReference type="ARBA" id="ARBA00022723"/>
    </source>
</evidence>
<dbReference type="FunFam" id="3.30.70.270:FF:000001">
    <property type="entry name" value="Diguanylate cyclase domain protein"/>
    <property type="match status" value="1"/>
</dbReference>
<dbReference type="RefSeq" id="WP_110291652.1">
    <property type="nucleotide sequence ID" value="NZ_QICS01000011.1"/>
</dbReference>
<dbReference type="Proteomes" id="UP000247523">
    <property type="component" value="Unassembled WGS sequence"/>
</dbReference>
<dbReference type="InterPro" id="IPR000160">
    <property type="entry name" value="GGDEF_dom"/>
</dbReference>
<feature type="transmembrane region" description="Helical" evidence="4">
    <location>
        <begin position="12"/>
        <end position="32"/>
    </location>
</feature>
<keyword evidence="3" id="KW-0408">Iron</keyword>
<dbReference type="InterPro" id="IPR043128">
    <property type="entry name" value="Rev_trsase/Diguanyl_cyclase"/>
</dbReference>
<dbReference type="Pfam" id="PF00990">
    <property type="entry name" value="GGDEF"/>
    <property type="match status" value="1"/>
</dbReference>
<evidence type="ECO:0000313" key="6">
    <source>
        <dbReference type="EMBL" id="PXV86812.1"/>
    </source>
</evidence>
<dbReference type="Pfam" id="PF01814">
    <property type="entry name" value="Hemerythrin"/>
    <property type="match status" value="1"/>
</dbReference>
<dbReference type="PROSITE" id="PS00550">
    <property type="entry name" value="HEMERYTHRINS"/>
    <property type="match status" value="1"/>
</dbReference>
<comment type="similarity">
    <text evidence="1">Belongs to the hemerythrin family.</text>
</comment>
<dbReference type="Gene3D" id="1.20.120.50">
    <property type="entry name" value="Hemerythrin-like"/>
    <property type="match status" value="1"/>
</dbReference>
<dbReference type="InterPro" id="IPR012827">
    <property type="entry name" value="Hemerythrin_metal-bd"/>
</dbReference>
<protein>
    <submittedName>
        <fullName evidence="6">Diguanylate cyclase (GGDEF)-like protein/hemerythrin-like metal-binding protein</fullName>
    </submittedName>
</protein>
<dbReference type="CDD" id="cd01949">
    <property type="entry name" value="GGDEF"/>
    <property type="match status" value="1"/>
</dbReference>
<dbReference type="InterPro" id="IPR012312">
    <property type="entry name" value="Hemerythrin-like"/>
</dbReference>
<organism evidence="6 7">
    <name type="scientific">Lachnotalea glycerini</name>
    <dbReference type="NCBI Taxonomy" id="1763509"/>
    <lineage>
        <taxon>Bacteria</taxon>
        <taxon>Bacillati</taxon>
        <taxon>Bacillota</taxon>
        <taxon>Clostridia</taxon>
        <taxon>Lachnospirales</taxon>
        <taxon>Lachnospiraceae</taxon>
        <taxon>Lachnotalea</taxon>
    </lineage>
</organism>
<dbReference type="SUPFAM" id="SSF55073">
    <property type="entry name" value="Nucleotide cyclase"/>
    <property type="match status" value="1"/>
</dbReference>
<dbReference type="EMBL" id="QICS01000011">
    <property type="protein sequence ID" value="PXV86812.1"/>
    <property type="molecule type" value="Genomic_DNA"/>
</dbReference>
<feature type="domain" description="GGDEF" evidence="5">
    <location>
        <begin position="184"/>
        <end position="313"/>
    </location>
</feature>
<feature type="transmembrane region" description="Helical" evidence="4">
    <location>
        <begin position="88"/>
        <end position="113"/>
    </location>
</feature>
<dbReference type="NCBIfam" id="TIGR00254">
    <property type="entry name" value="GGDEF"/>
    <property type="match status" value="1"/>
</dbReference>
<dbReference type="Pfam" id="PF07695">
    <property type="entry name" value="7TMR-DISM_7TM"/>
    <property type="match status" value="1"/>
</dbReference>
<dbReference type="Gene3D" id="3.30.70.270">
    <property type="match status" value="1"/>
</dbReference>
<dbReference type="InterPro" id="IPR050469">
    <property type="entry name" value="Diguanylate_Cyclase"/>
</dbReference>
<dbReference type="PANTHER" id="PTHR45138:SF9">
    <property type="entry name" value="DIGUANYLATE CYCLASE DGCM-RELATED"/>
    <property type="match status" value="1"/>
</dbReference>
<sequence length="444" mass="52222">MAFNKKFKFDKYILILGLATFLFACFELFRNYGQNGQIINEITAKQIKPQIFLFQFQNMTILFTMILMNFIMYMIVKEKRYLLHSLYLLVMLLFLLQISGVLNFIVSLSILSVQSFMENFIYLITAVEAVIFTSVIMSEIKSEKLNIQELELEAKTDKLTGLYNRNYFDKVILPQVYEYEQDRKNISLFMLDIDHFKNINDTLGHNVGDILLSELANIITSSVRKQDCIIRWGGEEFIIVMFETNIYDAAVLAEKTREIIENYDFEYVKHITVSIGVTEKCISDTNESWVKKADEAMYRAKSDGRNRISVNFSNILPIKINWSSIFDCKNYQINTEHRELVFLMNKMIEEWSIDGREDTFFNLFEQLLASTKIHFANEEIILEKKEYPLLEIHKHMHQLILQEADEIKNLLINHQICPLKVIEFLIDIVVGHMISEDIGFYKYL</sequence>
<dbReference type="AlphaFoldDB" id="A0A318EIG6"/>
<accession>A0A318EIG6</accession>
<dbReference type="PROSITE" id="PS51257">
    <property type="entry name" value="PROKAR_LIPOPROTEIN"/>
    <property type="match status" value="1"/>
</dbReference>
<comment type="caution">
    <text evidence="6">The sequence shown here is derived from an EMBL/GenBank/DDBJ whole genome shotgun (WGS) entry which is preliminary data.</text>
</comment>
<dbReference type="CDD" id="cd12107">
    <property type="entry name" value="Hemerythrin"/>
    <property type="match status" value="1"/>
</dbReference>
<keyword evidence="4" id="KW-0472">Membrane</keyword>
<keyword evidence="2" id="KW-0479">Metal-binding</keyword>
<evidence type="ECO:0000256" key="4">
    <source>
        <dbReference type="SAM" id="Phobius"/>
    </source>
</evidence>
<dbReference type="GO" id="GO:0043709">
    <property type="term" value="P:cell adhesion involved in single-species biofilm formation"/>
    <property type="evidence" value="ECO:0007669"/>
    <property type="project" value="TreeGrafter"/>
</dbReference>
<gene>
    <name evidence="6" type="ORF">C8E03_11111</name>
</gene>
<evidence type="ECO:0000259" key="5">
    <source>
        <dbReference type="PROSITE" id="PS50887"/>
    </source>
</evidence>
<reference evidence="6 7" key="1">
    <citation type="submission" date="2018-05" db="EMBL/GenBank/DDBJ databases">
        <title>Genomic Encyclopedia of Type Strains, Phase IV (KMG-IV): sequencing the most valuable type-strain genomes for metagenomic binning, comparative biology and taxonomic classification.</title>
        <authorList>
            <person name="Goeker M."/>
        </authorList>
    </citation>
    <scope>NUCLEOTIDE SEQUENCE [LARGE SCALE GENOMIC DNA]</scope>
    <source>
        <strain evidence="6 7">DSM 28816</strain>
    </source>
</reference>
<dbReference type="GO" id="GO:0052621">
    <property type="term" value="F:diguanylate cyclase activity"/>
    <property type="evidence" value="ECO:0007669"/>
    <property type="project" value="TreeGrafter"/>
</dbReference>
<dbReference type="GO" id="GO:0005886">
    <property type="term" value="C:plasma membrane"/>
    <property type="evidence" value="ECO:0007669"/>
    <property type="project" value="TreeGrafter"/>
</dbReference>
<dbReference type="GO" id="GO:0046872">
    <property type="term" value="F:metal ion binding"/>
    <property type="evidence" value="ECO:0007669"/>
    <property type="project" value="UniProtKB-KW"/>
</dbReference>
<name>A0A318EIG6_9FIRM</name>
<dbReference type="InterPro" id="IPR035938">
    <property type="entry name" value="Hemerythrin-like_sf"/>
</dbReference>
<evidence type="ECO:0000256" key="3">
    <source>
        <dbReference type="ARBA" id="ARBA00023004"/>
    </source>
</evidence>
<dbReference type="PROSITE" id="PS50887">
    <property type="entry name" value="GGDEF"/>
    <property type="match status" value="1"/>
</dbReference>
<dbReference type="InterPro" id="IPR016131">
    <property type="entry name" value="Haemerythrin_Fe_BS"/>
</dbReference>
<evidence type="ECO:0000313" key="7">
    <source>
        <dbReference type="Proteomes" id="UP000247523"/>
    </source>
</evidence>
<keyword evidence="4" id="KW-0812">Transmembrane</keyword>
<dbReference type="GO" id="GO:1902201">
    <property type="term" value="P:negative regulation of bacterial-type flagellum-dependent cell motility"/>
    <property type="evidence" value="ECO:0007669"/>
    <property type="project" value="TreeGrafter"/>
</dbReference>
<dbReference type="InterPro" id="IPR029787">
    <property type="entry name" value="Nucleotide_cyclase"/>
</dbReference>
<keyword evidence="4" id="KW-1133">Transmembrane helix</keyword>
<dbReference type="PANTHER" id="PTHR45138">
    <property type="entry name" value="REGULATORY COMPONENTS OF SENSORY TRANSDUCTION SYSTEM"/>
    <property type="match status" value="1"/>
</dbReference>
<dbReference type="SMART" id="SM00267">
    <property type="entry name" value="GGDEF"/>
    <property type="match status" value="1"/>
</dbReference>
<dbReference type="SUPFAM" id="SSF47188">
    <property type="entry name" value="Hemerythrin-like"/>
    <property type="match status" value="1"/>
</dbReference>
<proteinExistence type="inferred from homology"/>
<dbReference type="NCBIfam" id="TIGR02481">
    <property type="entry name" value="hemeryth_dom"/>
    <property type="match status" value="1"/>
</dbReference>
<feature type="transmembrane region" description="Helical" evidence="4">
    <location>
        <begin position="52"/>
        <end position="76"/>
    </location>
</feature>
<dbReference type="InterPro" id="IPR011623">
    <property type="entry name" value="7TMR_DISM_rcpt_extracell_dom1"/>
</dbReference>
<evidence type="ECO:0000256" key="1">
    <source>
        <dbReference type="ARBA" id="ARBA00010587"/>
    </source>
</evidence>